<sequence length="387" mass="44223">MRVAVIVRSLNMGGMQRAAVSLAESFAHEGHESHLIYFKEKNRVFTPDTSVILHHFNLQKLSILSVVGLFSELFSRLLNIFIRNSYFLWSAPFLSFLFRYRLAALEKRYGRFDLIVIRGQGTFETLWPIKDPRYFQITESMFIPSDTRLKRFYFKFLYHQKNVICVSHAIQDKLLAIYKQTQTSPNRLNVIGNPLKAEEIRQKAEAFIPEISGSYILSVGRVTPNKNISLLIDAYTLLKSQNKITQKLVIIGTGHDLENVRHRAEESPYKDSIFLMGQISNPYPWMKHADLFVLSSKLEGLGLVLLEALACGTKVVSTKSQSGILDIMQGDLTRYLCEQNPESMAELIDTALHEEITLDFKSLVAPFSPQTIVQDFERLLNVSHSIT</sequence>
<dbReference type="Pfam" id="PF00534">
    <property type="entry name" value="Glycos_transf_1"/>
    <property type="match status" value="1"/>
</dbReference>
<dbReference type="InterPro" id="IPR001296">
    <property type="entry name" value="Glyco_trans_1"/>
</dbReference>
<accession>E4U395</accession>
<dbReference type="Proteomes" id="UP000008721">
    <property type="component" value="Chromosome"/>
</dbReference>
<name>E4U395_SULKY</name>
<dbReference type="PANTHER" id="PTHR12526">
    <property type="entry name" value="GLYCOSYLTRANSFERASE"/>
    <property type="match status" value="1"/>
</dbReference>
<dbReference type="eggNOG" id="COG0438">
    <property type="taxonomic scope" value="Bacteria"/>
</dbReference>
<feature type="domain" description="Glycosyltransferase subfamily 4-like N-terminal" evidence="2">
    <location>
        <begin position="12"/>
        <end position="195"/>
    </location>
</feature>
<evidence type="ECO:0000259" key="2">
    <source>
        <dbReference type="Pfam" id="PF13439"/>
    </source>
</evidence>
<dbReference type="HOGENOM" id="CLU_009583_0_0_7"/>
<dbReference type="GO" id="GO:0016757">
    <property type="term" value="F:glycosyltransferase activity"/>
    <property type="evidence" value="ECO:0007669"/>
    <property type="project" value="InterPro"/>
</dbReference>
<proteinExistence type="predicted"/>
<dbReference type="SUPFAM" id="SSF53756">
    <property type="entry name" value="UDP-Glycosyltransferase/glycogen phosphorylase"/>
    <property type="match status" value="1"/>
</dbReference>
<dbReference type="InterPro" id="IPR028098">
    <property type="entry name" value="Glyco_trans_4-like_N"/>
</dbReference>
<dbReference type="PANTHER" id="PTHR12526:SF630">
    <property type="entry name" value="GLYCOSYLTRANSFERASE"/>
    <property type="match status" value="1"/>
</dbReference>
<dbReference type="AlphaFoldDB" id="E4U395"/>
<keyword evidence="4" id="KW-1185">Reference proteome</keyword>
<dbReference type="Pfam" id="PF13439">
    <property type="entry name" value="Glyco_transf_4"/>
    <property type="match status" value="1"/>
</dbReference>
<keyword evidence="3" id="KW-0808">Transferase</keyword>
<evidence type="ECO:0000259" key="1">
    <source>
        <dbReference type="Pfam" id="PF00534"/>
    </source>
</evidence>
<dbReference type="EMBL" id="CP002355">
    <property type="protein sequence ID" value="ADR34792.1"/>
    <property type="molecule type" value="Genomic_DNA"/>
</dbReference>
<dbReference type="STRING" id="709032.Sulku_2132"/>
<organism evidence="3 4">
    <name type="scientific">Sulfuricurvum kujiense (strain ATCC BAA-921 / DSM 16994 / JCM 11577 / YK-1)</name>
    <dbReference type="NCBI Taxonomy" id="709032"/>
    <lineage>
        <taxon>Bacteria</taxon>
        <taxon>Pseudomonadati</taxon>
        <taxon>Campylobacterota</taxon>
        <taxon>Epsilonproteobacteria</taxon>
        <taxon>Campylobacterales</taxon>
        <taxon>Sulfurimonadaceae</taxon>
        <taxon>Sulfuricurvum</taxon>
    </lineage>
</organism>
<reference evidence="3 4" key="1">
    <citation type="journal article" date="2012" name="Stand. Genomic Sci.">
        <title>Complete genome sequence of the sulfur compounds oxidizing chemolithoautotroph Sulfuricurvum kujiense type strain (YK-1(T)).</title>
        <authorList>
            <person name="Han C."/>
            <person name="Kotsyurbenko O."/>
            <person name="Chertkov O."/>
            <person name="Held B."/>
            <person name="Lapidus A."/>
            <person name="Nolan M."/>
            <person name="Lucas S."/>
            <person name="Hammon N."/>
            <person name="Deshpande S."/>
            <person name="Cheng J.F."/>
            <person name="Tapia R."/>
            <person name="Goodwin L.A."/>
            <person name="Pitluck S."/>
            <person name="Liolios K."/>
            <person name="Pagani I."/>
            <person name="Ivanova N."/>
            <person name="Mavromatis K."/>
            <person name="Mikhailova N."/>
            <person name="Pati A."/>
            <person name="Chen A."/>
            <person name="Palaniappan K."/>
            <person name="Land M."/>
            <person name="Hauser L."/>
            <person name="Chang Y.J."/>
            <person name="Jeffries C.D."/>
            <person name="Brambilla E.M."/>
            <person name="Rohde M."/>
            <person name="Spring S."/>
            <person name="Sikorski J."/>
            <person name="Goker M."/>
            <person name="Woyke T."/>
            <person name="Bristow J."/>
            <person name="Eisen J.A."/>
            <person name="Markowitz V."/>
            <person name="Hugenholtz P."/>
            <person name="Kyrpides N.C."/>
            <person name="Klenk H.P."/>
            <person name="Detter J.C."/>
        </authorList>
    </citation>
    <scope>NUCLEOTIDE SEQUENCE [LARGE SCALE GENOMIC DNA]</scope>
    <source>
        <strain evidence="4">ATCC BAA-921 / DSM 16994 / JCM 11577 / YK-1</strain>
    </source>
</reference>
<protein>
    <submittedName>
        <fullName evidence="3">Glycosyl transferase group 1</fullName>
    </submittedName>
</protein>
<feature type="domain" description="Glycosyl transferase family 1" evidence="1">
    <location>
        <begin position="214"/>
        <end position="356"/>
    </location>
</feature>
<gene>
    <name evidence="3" type="ordered locus">Sulku_2132</name>
</gene>
<dbReference type="RefSeq" id="WP_013460989.1">
    <property type="nucleotide sequence ID" value="NC_014762.1"/>
</dbReference>
<dbReference type="KEGG" id="sku:Sulku_2132"/>
<evidence type="ECO:0000313" key="4">
    <source>
        <dbReference type="Proteomes" id="UP000008721"/>
    </source>
</evidence>
<dbReference type="CAZy" id="GT4">
    <property type="family name" value="Glycosyltransferase Family 4"/>
</dbReference>
<dbReference type="CDD" id="cd03811">
    <property type="entry name" value="GT4_GT28_WabH-like"/>
    <property type="match status" value="1"/>
</dbReference>
<evidence type="ECO:0000313" key="3">
    <source>
        <dbReference type="EMBL" id="ADR34792.1"/>
    </source>
</evidence>
<dbReference type="OrthoDB" id="1522162at2"/>
<dbReference type="Gene3D" id="3.40.50.2000">
    <property type="entry name" value="Glycogen Phosphorylase B"/>
    <property type="match status" value="2"/>
</dbReference>